<evidence type="ECO:0000313" key="2">
    <source>
        <dbReference type="EMBL" id="ABM28168.1"/>
    </source>
</evidence>
<keyword evidence="1" id="KW-0812">Transmembrane</keyword>
<dbReference type="KEGG" id="dvl:Dvul_1148"/>
<feature type="transmembrane region" description="Helical" evidence="1">
    <location>
        <begin position="64"/>
        <end position="84"/>
    </location>
</feature>
<organism evidence="2 3">
    <name type="scientific">Nitratidesulfovibrio vulgaris (strain DP4)</name>
    <name type="common">Desulfovibrio vulgaris</name>
    <dbReference type="NCBI Taxonomy" id="391774"/>
    <lineage>
        <taxon>Bacteria</taxon>
        <taxon>Pseudomonadati</taxon>
        <taxon>Thermodesulfobacteriota</taxon>
        <taxon>Desulfovibrionia</taxon>
        <taxon>Desulfovibrionales</taxon>
        <taxon>Desulfovibrionaceae</taxon>
        <taxon>Nitratidesulfovibrio</taxon>
    </lineage>
</organism>
<dbReference type="Proteomes" id="UP000009173">
    <property type="component" value="Chromosome"/>
</dbReference>
<dbReference type="AlphaFoldDB" id="A0A0H3A7M2"/>
<evidence type="ECO:0000313" key="3">
    <source>
        <dbReference type="Proteomes" id="UP000009173"/>
    </source>
</evidence>
<sequence>MEESVCEEIPEAIRINEAQLILAEKRTSLAVLRTGIAVCALPLSLTTFLIATSRYWQTSDVLHLLLPLSILNIGVFAFGAYLAIRAMKRIRHEDAVLAELKAAHPALSRFIG</sequence>
<evidence type="ECO:0000256" key="1">
    <source>
        <dbReference type="SAM" id="Phobius"/>
    </source>
</evidence>
<name>A0A0H3A7M2_NITV4</name>
<keyword evidence="1" id="KW-0472">Membrane</keyword>
<reference evidence="3" key="1">
    <citation type="journal article" date="2009" name="Environ. Microbiol.">
        <title>Contribution of mobile genetic elements to Desulfovibrio vulgaris genome plasticity.</title>
        <authorList>
            <person name="Walker C.B."/>
            <person name="Stolyar S."/>
            <person name="Chivian D."/>
            <person name="Pinel N."/>
            <person name="Gabster J.A."/>
            <person name="Dehal P.S."/>
            <person name="He Z."/>
            <person name="Yang Z.K."/>
            <person name="Yen H.C."/>
            <person name="Zhou J."/>
            <person name="Wall J.D."/>
            <person name="Hazen T.C."/>
            <person name="Arkin A.P."/>
            <person name="Stahl D.A."/>
        </authorList>
    </citation>
    <scope>NUCLEOTIDE SEQUENCE [LARGE SCALE GENOMIC DNA]</scope>
    <source>
        <strain evidence="3">DP4</strain>
    </source>
</reference>
<feature type="transmembrane region" description="Helical" evidence="1">
    <location>
        <begin position="30"/>
        <end position="52"/>
    </location>
</feature>
<protein>
    <submittedName>
        <fullName evidence="2">Uncharacterized protein</fullName>
    </submittedName>
</protein>
<dbReference type="EMBL" id="CP000527">
    <property type="protein sequence ID" value="ABM28168.1"/>
    <property type="molecule type" value="Genomic_DNA"/>
</dbReference>
<dbReference type="HOGENOM" id="CLU_146584_0_0_7"/>
<proteinExistence type="predicted"/>
<accession>A0A0H3A7M2</accession>
<keyword evidence="1" id="KW-1133">Transmembrane helix</keyword>
<gene>
    <name evidence="2" type="ordered locus">Dvul_1148</name>
</gene>
<dbReference type="RefSeq" id="WP_010940668.1">
    <property type="nucleotide sequence ID" value="NC_008751.1"/>
</dbReference>